<dbReference type="Pfam" id="PF01207">
    <property type="entry name" value="Dus"/>
    <property type="match status" value="1"/>
</dbReference>
<comment type="cofactor">
    <cofactor evidence="1 12 14">
        <name>FMN</name>
        <dbReference type="ChEBI" id="CHEBI:58210"/>
    </cofactor>
</comment>
<evidence type="ECO:0000256" key="10">
    <source>
        <dbReference type="ARBA" id="ARBA00048205"/>
    </source>
</evidence>
<dbReference type="HOGENOM" id="CLU_013299_0_3_9"/>
<keyword evidence="6 12" id="KW-0819">tRNA processing</keyword>
<sequence>MQIGSITIDPPVLLAPMAGVSNRAFRAIARSQGATLCTTEMVNANALLHHSAKSYWLMELDPGETPVGIQIAGSDPDVMAAAAREAEAHGADLIDINMGCPVPKVVKNGDGSALLTDEDRAVAVVEAVVQAVTIPVTVKMRAGWDHDSITAPALAEQFERVGVKAVAVHARTRSDQYVRPANWDFIRQVKERVSIPVIGNGDVHTPADALRMMELTGCDAVMIGRASFGDPWIFRRISYYWQTGEELPPPTADERAQMALWHLERMVAIKGEAVAVREMRKQLAWYLKGTPGSAQYRQRCYALNTEAEARALVEEWREHAQDQELAWN</sequence>
<keyword evidence="3" id="KW-0820">tRNA-binding</keyword>
<protein>
    <recommendedName>
        <fullName evidence="12">tRNA-dihydrouridine synthase</fullName>
        <ecNumber evidence="12">1.3.1.-</ecNumber>
    </recommendedName>
</protein>
<dbReference type="PANTHER" id="PTHR45846">
    <property type="entry name" value="TRNA-DIHYDROURIDINE(47) SYNTHASE [NAD(P)(+)]-LIKE"/>
    <property type="match status" value="1"/>
</dbReference>
<feature type="binding site" evidence="14">
    <location>
        <position position="139"/>
    </location>
    <ligand>
        <name>FMN</name>
        <dbReference type="ChEBI" id="CHEBI:58210"/>
    </ligand>
</feature>
<evidence type="ECO:0000256" key="8">
    <source>
        <dbReference type="ARBA" id="ARBA00022884"/>
    </source>
</evidence>
<accession>G8TWU1</accession>
<dbReference type="AlphaFoldDB" id="G8TWU1"/>
<dbReference type="PROSITE" id="PS01136">
    <property type="entry name" value="UPF0034"/>
    <property type="match status" value="1"/>
</dbReference>
<keyword evidence="5 12" id="KW-0288">FMN</keyword>
<keyword evidence="14" id="KW-0547">Nucleotide-binding</keyword>
<comment type="catalytic activity">
    <reaction evidence="10">
        <text>a 5,6-dihydrouridine in tRNA + NADP(+) = a uridine in tRNA + NADPH + H(+)</text>
        <dbReference type="Rhea" id="RHEA:23624"/>
        <dbReference type="Rhea" id="RHEA-COMP:13339"/>
        <dbReference type="Rhea" id="RHEA-COMP:13887"/>
        <dbReference type="ChEBI" id="CHEBI:15378"/>
        <dbReference type="ChEBI" id="CHEBI:57783"/>
        <dbReference type="ChEBI" id="CHEBI:58349"/>
        <dbReference type="ChEBI" id="CHEBI:65315"/>
        <dbReference type="ChEBI" id="CHEBI:74443"/>
    </reaction>
</comment>
<dbReference type="InterPro" id="IPR035587">
    <property type="entry name" value="DUS-like_FMN-bd"/>
</dbReference>
<keyword evidence="4 12" id="KW-0285">Flavoprotein</keyword>
<evidence type="ECO:0000259" key="15">
    <source>
        <dbReference type="Pfam" id="PF01207"/>
    </source>
</evidence>
<keyword evidence="7" id="KW-0521">NADP</keyword>
<evidence type="ECO:0000256" key="9">
    <source>
        <dbReference type="ARBA" id="ARBA00023002"/>
    </source>
</evidence>
<keyword evidence="8" id="KW-0694">RNA-binding</keyword>
<evidence type="ECO:0000256" key="1">
    <source>
        <dbReference type="ARBA" id="ARBA00001917"/>
    </source>
</evidence>
<evidence type="ECO:0000256" key="5">
    <source>
        <dbReference type="ARBA" id="ARBA00022643"/>
    </source>
</evidence>
<dbReference type="Proteomes" id="UP000005439">
    <property type="component" value="Chromosome"/>
</dbReference>
<feature type="binding site" evidence="14">
    <location>
        <position position="169"/>
    </location>
    <ligand>
        <name>FMN</name>
        <dbReference type="ChEBI" id="CHEBI:58210"/>
    </ligand>
</feature>
<evidence type="ECO:0000313" key="17">
    <source>
        <dbReference type="Proteomes" id="UP000005439"/>
    </source>
</evidence>
<feature type="binding site" evidence="14">
    <location>
        <position position="70"/>
    </location>
    <ligand>
        <name>FMN</name>
        <dbReference type="ChEBI" id="CHEBI:58210"/>
    </ligand>
</feature>
<comment type="catalytic activity">
    <reaction evidence="11">
        <text>a 5,6-dihydrouridine in tRNA + NAD(+) = a uridine in tRNA + NADH + H(+)</text>
        <dbReference type="Rhea" id="RHEA:54452"/>
        <dbReference type="Rhea" id="RHEA-COMP:13339"/>
        <dbReference type="Rhea" id="RHEA-COMP:13887"/>
        <dbReference type="ChEBI" id="CHEBI:15378"/>
        <dbReference type="ChEBI" id="CHEBI:57540"/>
        <dbReference type="ChEBI" id="CHEBI:57945"/>
        <dbReference type="ChEBI" id="CHEBI:65315"/>
        <dbReference type="ChEBI" id="CHEBI:74443"/>
    </reaction>
</comment>
<proteinExistence type="inferred from homology"/>
<evidence type="ECO:0000256" key="12">
    <source>
        <dbReference type="PIRNR" id="PIRNR006621"/>
    </source>
</evidence>
<dbReference type="GO" id="GO:0000049">
    <property type="term" value="F:tRNA binding"/>
    <property type="evidence" value="ECO:0007669"/>
    <property type="project" value="UniProtKB-KW"/>
</dbReference>
<dbReference type="KEGG" id="sap:Sulac_0218"/>
<keyword evidence="17" id="KW-1185">Reference proteome</keyword>
<reference evidence="17" key="1">
    <citation type="submission" date="2011-12" db="EMBL/GenBank/DDBJ databases">
        <title>The complete genome of chromosome of Sulfobacillus acidophilus DSM 10332.</title>
        <authorList>
            <person name="Lucas S."/>
            <person name="Han J."/>
            <person name="Lapidus A."/>
            <person name="Bruce D."/>
            <person name="Goodwin L."/>
            <person name="Pitluck S."/>
            <person name="Peters L."/>
            <person name="Kyrpides N."/>
            <person name="Mavromatis K."/>
            <person name="Ivanova N."/>
            <person name="Mikhailova N."/>
            <person name="Chertkov O."/>
            <person name="Saunders E."/>
            <person name="Detter J.C."/>
            <person name="Tapia R."/>
            <person name="Han C."/>
            <person name="Land M."/>
            <person name="Hauser L."/>
            <person name="Markowitz V."/>
            <person name="Cheng J.-F."/>
            <person name="Hugenholtz P."/>
            <person name="Woyke T."/>
            <person name="Wu D."/>
            <person name="Pukall R."/>
            <person name="Gehrich-Schroeter G."/>
            <person name="Schneider S."/>
            <person name="Klenk H.-P."/>
            <person name="Eisen J.A."/>
        </authorList>
    </citation>
    <scope>NUCLEOTIDE SEQUENCE [LARGE SCALE GENOMIC DNA]</scope>
    <source>
        <strain evidence="17">ATCC 700253 / DSM 10332 / NAL</strain>
    </source>
</reference>
<feature type="domain" description="DUS-like FMN-binding" evidence="15">
    <location>
        <begin position="13"/>
        <end position="314"/>
    </location>
</feature>
<comment type="function">
    <text evidence="2 12">Catalyzes the synthesis of 5,6-dihydrouridine (D), a modified base found in the D-loop of most tRNAs, via the reduction of the C5-C6 double bond in target uridines.</text>
</comment>
<dbReference type="Gene3D" id="1.10.1200.80">
    <property type="entry name" value="Putative flavin oxidoreducatase, domain 2"/>
    <property type="match status" value="1"/>
</dbReference>
<evidence type="ECO:0000313" key="16">
    <source>
        <dbReference type="EMBL" id="AEW03789.1"/>
    </source>
</evidence>
<gene>
    <name evidence="16" type="ordered locus">Sulac_0218</name>
</gene>
<evidence type="ECO:0000256" key="13">
    <source>
        <dbReference type="PIRSR" id="PIRSR006621-1"/>
    </source>
</evidence>
<evidence type="ECO:0000256" key="4">
    <source>
        <dbReference type="ARBA" id="ARBA00022630"/>
    </source>
</evidence>
<dbReference type="InterPro" id="IPR013785">
    <property type="entry name" value="Aldolase_TIM"/>
</dbReference>
<evidence type="ECO:0000256" key="11">
    <source>
        <dbReference type="ARBA" id="ARBA00048802"/>
    </source>
</evidence>
<dbReference type="PIRSF" id="PIRSF006621">
    <property type="entry name" value="Dus"/>
    <property type="match status" value="1"/>
</dbReference>
<feature type="active site" description="Proton donor" evidence="13">
    <location>
        <position position="100"/>
    </location>
</feature>
<evidence type="ECO:0000256" key="6">
    <source>
        <dbReference type="ARBA" id="ARBA00022694"/>
    </source>
</evidence>
<dbReference type="InterPro" id="IPR024036">
    <property type="entry name" value="tRNA-dHydroUridine_Synthase_C"/>
</dbReference>
<reference evidence="16 17" key="2">
    <citation type="journal article" date="2012" name="Stand. Genomic Sci.">
        <title>Complete genome sequence of the moderately thermophilic mineral-sulfide-oxidizing firmicute Sulfobacillus acidophilus type strain (NAL(T)).</title>
        <authorList>
            <person name="Anderson I."/>
            <person name="Chertkov O."/>
            <person name="Chen A."/>
            <person name="Saunders E."/>
            <person name="Lapidus A."/>
            <person name="Nolan M."/>
            <person name="Lucas S."/>
            <person name="Hammon N."/>
            <person name="Deshpande S."/>
            <person name="Cheng J.F."/>
            <person name="Han C."/>
            <person name="Tapia R."/>
            <person name="Goodwin L.A."/>
            <person name="Pitluck S."/>
            <person name="Liolios K."/>
            <person name="Pagani I."/>
            <person name="Ivanova N."/>
            <person name="Mikhailova N."/>
            <person name="Pati A."/>
            <person name="Palaniappan K."/>
            <person name="Land M."/>
            <person name="Pan C."/>
            <person name="Rohde M."/>
            <person name="Pukall R."/>
            <person name="Goker M."/>
            <person name="Detter J.C."/>
            <person name="Woyke T."/>
            <person name="Bristow J."/>
            <person name="Eisen J.A."/>
            <person name="Markowitz V."/>
            <person name="Hugenholtz P."/>
            <person name="Kyrpides N.C."/>
            <person name="Klenk H.P."/>
            <person name="Mavromatis K."/>
        </authorList>
    </citation>
    <scope>NUCLEOTIDE SEQUENCE [LARGE SCALE GENOMIC DNA]</scope>
    <source>
        <strain evidence="17">ATCC 700253 / DSM 10332 / NAL</strain>
    </source>
</reference>
<comment type="similarity">
    <text evidence="12">Belongs to the dus family.</text>
</comment>
<dbReference type="NCBIfam" id="TIGR00737">
    <property type="entry name" value="nifR3_yhdG"/>
    <property type="match status" value="1"/>
</dbReference>
<dbReference type="InterPro" id="IPR004652">
    <property type="entry name" value="DusB-like"/>
</dbReference>
<dbReference type="GO" id="GO:0050660">
    <property type="term" value="F:flavin adenine dinucleotide binding"/>
    <property type="evidence" value="ECO:0007669"/>
    <property type="project" value="InterPro"/>
</dbReference>
<dbReference type="PANTHER" id="PTHR45846:SF1">
    <property type="entry name" value="TRNA-DIHYDROURIDINE(47) SYNTHASE [NAD(P)(+)]-LIKE"/>
    <property type="match status" value="1"/>
</dbReference>
<dbReference type="GO" id="GO:0017150">
    <property type="term" value="F:tRNA dihydrouridine synthase activity"/>
    <property type="evidence" value="ECO:0007669"/>
    <property type="project" value="InterPro"/>
</dbReference>
<name>G8TWU1_SULAD</name>
<dbReference type="Gene3D" id="3.20.20.70">
    <property type="entry name" value="Aldolase class I"/>
    <property type="match status" value="1"/>
</dbReference>
<dbReference type="CDD" id="cd02801">
    <property type="entry name" value="DUS_like_FMN"/>
    <property type="match status" value="1"/>
</dbReference>
<dbReference type="EC" id="1.3.1.-" evidence="12"/>
<dbReference type="InterPro" id="IPR018517">
    <property type="entry name" value="tRNA_hU_synthase_CS"/>
</dbReference>
<keyword evidence="9 12" id="KW-0560">Oxidoreductase</keyword>
<feature type="binding site" evidence="14">
    <location>
        <begin position="224"/>
        <end position="225"/>
    </location>
    <ligand>
        <name>FMN</name>
        <dbReference type="ChEBI" id="CHEBI:58210"/>
    </ligand>
</feature>
<evidence type="ECO:0000256" key="2">
    <source>
        <dbReference type="ARBA" id="ARBA00002790"/>
    </source>
</evidence>
<feature type="binding site" evidence="14">
    <location>
        <begin position="16"/>
        <end position="18"/>
    </location>
    <ligand>
        <name>FMN</name>
        <dbReference type="ChEBI" id="CHEBI:58210"/>
    </ligand>
</feature>
<dbReference type="InterPro" id="IPR001269">
    <property type="entry name" value="DUS_fam"/>
</dbReference>
<dbReference type="EMBL" id="CP003179">
    <property type="protein sequence ID" value="AEW03789.1"/>
    <property type="molecule type" value="Genomic_DNA"/>
</dbReference>
<dbReference type="STRING" id="679936.Sulac_0218"/>
<evidence type="ECO:0000256" key="7">
    <source>
        <dbReference type="ARBA" id="ARBA00022857"/>
    </source>
</evidence>
<evidence type="ECO:0000256" key="14">
    <source>
        <dbReference type="PIRSR" id="PIRSR006621-2"/>
    </source>
</evidence>
<dbReference type="PATRIC" id="fig|679936.5.peg.222"/>
<evidence type="ECO:0000256" key="3">
    <source>
        <dbReference type="ARBA" id="ARBA00022555"/>
    </source>
</evidence>
<organism evidence="16 17">
    <name type="scientific">Sulfobacillus acidophilus (strain ATCC 700253 / DSM 10332 / NAL)</name>
    <dbReference type="NCBI Taxonomy" id="679936"/>
    <lineage>
        <taxon>Bacteria</taxon>
        <taxon>Bacillati</taxon>
        <taxon>Bacillota</taxon>
        <taxon>Clostridia</taxon>
        <taxon>Eubacteriales</taxon>
        <taxon>Clostridiales Family XVII. Incertae Sedis</taxon>
        <taxon>Sulfobacillus</taxon>
    </lineage>
</organism>
<dbReference type="SUPFAM" id="SSF51395">
    <property type="entry name" value="FMN-linked oxidoreductases"/>
    <property type="match status" value="1"/>
</dbReference>